<keyword evidence="1" id="KW-0602">Photosynthesis</keyword>
<dbReference type="CDD" id="cd15482">
    <property type="entry name" value="Sialidase_non-viral"/>
    <property type="match status" value="1"/>
</dbReference>
<organism evidence="5 6">
    <name type="scientific">Metapseudomonas furukawaii</name>
    <name type="common">Pseudomonas furukawaii</name>
    <dbReference type="NCBI Taxonomy" id="1149133"/>
    <lineage>
        <taxon>Bacteria</taxon>
        <taxon>Pseudomonadati</taxon>
        <taxon>Pseudomonadota</taxon>
        <taxon>Gammaproteobacteria</taxon>
        <taxon>Pseudomonadales</taxon>
        <taxon>Pseudomonadaceae</taxon>
        <taxon>Metapseudomonas</taxon>
    </lineage>
</organism>
<dbReference type="Proteomes" id="UP000218554">
    <property type="component" value="Chromosome"/>
</dbReference>
<dbReference type="KEGG" id="pfuw:KF707C_24280"/>
<keyword evidence="6" id="KW-1185">Reference proteome</keyword>
<feature type="chain" id="PRO_5042015178" evidence="3">
    <location>
        <begin position="21"/>
        <end position="350"/>
    </location>
</feature>
<gene>
    <name evidence="5" type="ORF">KF707C_24280</name>
</gene>
<evidence type="ECO:0000256" key="1">
    <source>
        <dbReference type="ARBA" id="ARBA00022531"/>
    </source>
</evidence>
<proteinExistence type="predicted"/>
<dbReference type="PANTHER" id="PTHR47199">
    <property type="entry name" value="PHOTOSYSTEM II STABILITY/ASSEMBLY FACTOR HCF136, CHLOROPLASTIC"/>
    <property type="match status" value="1"/>
</dbReference>
<accession>A0AAD1BYQ0</accession>
<feature type="domain" description="Photosynthesis system II assembly factor Ycf48/Hcf136-like" evidence="4">
    <location>
        <begin position="40"/>
        <end position="114"/>
    </location>
</feature>
<keyword evidence="3" id="KW-0732">Signal</keyword>
<dbReference type="EMBL" id="AP014862">
    <property type="protein sequence ID" value="BAU74116.1"/>
    <property type="molecule type" value="Genomic_DNA"/>
</dbReference>
<dbReference type="SUPFAM" id="SSF110296">
    <property type="entry name" value="Oligoxyloglucan reducing end-specific cellobiohydrolase"/>
    <property type="match status" value="1"/>
</dbReference>
<dbReference type="AlphaFoldDB" id="A0AAD1BYQ0"/>
<dbReference type="PANTHER" id="PTHR47199:SF2">
    <property type="entry name" value="PHOTOSYSTEM II STABILITY_ASSEMBLY FACTOR HCF136, CHLOROPLASTIC"/>
    <property type="match status" value="1"/>
</dbReference>
<evidence type="ECO:0000313" key="5">
    <source>
        <dbReference type="EMBL" id="BAU74116.1"/>
    </source>
</evidence>
<reference evidence="5 6" key="2">
    <citation type="journal article" date="2017" name="Int. J. Syst. Evol. Microbiol.">
        <title>Pseudomonas furukawaii sp. nov., a polychlorinated biphenyl-degrading bacterium isolated from biphenyl-contaminated soil in Japan.</title>
        <authorList>
            <person name="Kimura N."/>
            <person name="Watanabe T."/>
            <person name="Suenaga H."/>
            <person name="Fujihara H."/>
            <person name="Futagami T."/>
            <person name="Goto M."/>
            <person name="Hanada S."/>
            <person name="Hirose J."/>
        </authorList>
    </citation>
    <scope>NUCLEOTIDE SEQUENCE [LARGE SCALE GENOMIC DNA]</scope>
    <source>
        <strain evidence="6">DSM 10086 / NBRC 110670 / KF707</strain>
    </source>
</reference>
<feature type="domain" description="Photosynthesis system II assembly factor Ycf48/Hcf136-like" evidence="4">
    <location>
        <begin position="151"/>
        <end position="297"/>
    </location>
</feature>
<evidence type="ECO:0000313" key="6">
    <source>
        <dbReference type="Proteomes" id="UP000218554"/>
    </source>
</evidence>
<sequence length="350" mass="37087">MIPFTFIALGLALAAGTCGAAPLVDVLDLPAARSELAVRSPLLDLAQAGSRLVAVGQRGHILYSDDQGRSWNQARVPVSSDLTAVHFPTPTQGWAVGHDGVVLHSDDGGASWVRQLDGRQIGRLVQDFYASRADAAQWLDEGRRLEQDGADKPFLDLWFSDERNGFVVGAFNLIFRTRDGGQSWEPWLDRTDNPSAYHLGAIASDGEGLYIAGEQGLLLRLDPAGERFTALASPYAGSYFGLVAEPGVLLVHGLRGHAYRSHDGGDSWSPVDTGLNASITASAKDGAGRLYLFSQTGQALVSADKGAHFQPLDLGQPVPVYGALVSADAGLLLAGARGVVLRPLAPAQQE</sequence>
<dbReference type="RefSeq" id="WP_003454046.1">
    <property type="nucleotide sequence ID" value="NZ_AJMR01000191.1"/>
</dbReference>
<feature type="signal peptide" evidence="3">
    <location>
        <begin position="1"/>
        <end position="20"/>
    </location>
</feature>
<dbReference type="Pfam" id="PF14870">
    <property type="entry name" value="PSII_BNR"/>
    <property type="match status" value="2"/>
</dbReference>
<dbReference type="GO" id="GO:0015979">
    <property type="term" value="P:photosynthesis"/>
    <property type="evidence" value="ECO:0007669"/>
    <property type="project" value="UniProtKB-KW"/>
</dbReference>
<dbReference type="InterPro" id="IPR015943">
    <property type="entry name" value="WD40/YVTN_repeat-like_dom_sf"/>
</dbReference>
<keyword evidence="2" id="KW-0604">Photosystem II</keyword>
<evidence type="ECO:0000256" key="2">
    <source>
        <dbReference type="ARBA" id="ARBA00023276"/>
    </source>
</evidence>
<name>A0AAD1BYQ0_METFU</name>
<evidence type="ECO:0000256" key="3">
    <source>
        <dbReference type="SAM" id="SignalP"/>
    </source>
</evidence>
<dbReference type="GO" id="GO:0009523">
    <property type="term" value="C:photosystem II"/>
    <property type="evidence" value="ECO:0007669"/>
    <property type="project" value="UniProtKB-KW"/>
</dbReference>
<protein>
    <submittedName>
        <fullName evidence="5">BNR repeat protein</fullName>
    </submittedName>
</protein>
<dbReference type="Gene3D" id="2.130.10.10">
    <property type="entry name" value="YVTN repeat-like/Quinoprotein amine dehydrogenase"/>
    <property type="match status" value="1"/>
</dbReference>
<dbReference type="InterPro" id="IPR028203">
    <property type="entry name" value="PSII_CF48-like_dom"/>
</dbReference>
<evidence type="ECO:0000259" key="4">
    <source>
        <dbReference type="Pfam" id="PF14870"/>
    </source>
</evidence>
<reference evidence="6" key="1">
    <citation type="submission" date="2015-05" db="EMBL/GenBank/DDBJ databases">
        <title>Draft genome sequencing of a biphenyl-degrading bacterium, Pseudomonas balearica KF707 (=NBRC110670).</title>
        <authorList>
            <person name="Kimura N."/>
            <person name="Hirose J."/>
            <person name="Watanabe T."/>
            <person name="Suenaga H."/>
            <person name="Fujihara H."/>
            <person name="Noguchi M."/>
            <person name="Hashimoto M."/>
            <person name="Shimodaira J."/>
            <person name="Tsuchikane K."/>
            <person name="Hosoyama A."/>
            <person name="Yamazoe A."/>
            <person name="Fujita N."/>
            <person name="Furukawa K."/>
        </authorList>
    </citation>
    <scope>NUCLEOTIDE SEQUENCE [LARGE SCALE GENOMIC DNA]</scope>
    <source>
        <strain evidence="6">DSM 10086 / NBRC 110670 / KF707</strain>
    </source>
</reference>